<reference evidence="3" key="1">
    <citation type="submission" date="2017-04" db="EMBL/GenBank/DDBJ databases">
        <authorList>
            <person name="Bumgarner R.E."/>
            <person name="Fredricks D.N."/>
            <person name="Srinivasan S."/>
        </authorList>
    </citation>
    <scope>NUCLEOTIDE SEQUENCE [LARGE SCALE GENOMIC DNA]</scope>
    <source>
        <strain evidence="3">KA00405</strain>
    </source>
</reference>
<dbReference type="RefSeq" id="WP_012994095.1">
    <property type="nucleotide sequence ID" value="NZ_NBZD01000002.1"/>
</dbReference>
<feature type="compositionally biased region" description="Basic and acidic residues" evidence="1">
    <location>
        <begin position="40"/>
        <end position="60"/>
    </location>
</feature>
<proteinExistence type="predicted"/>
<dbReference type="AlphaFoldDB" id="A0A2J8B2D1"/>
<evidence type="ECO:0000313" key="2">
    <source>
        <dbReference type="EMBL" id="PNH18905.1"/>
    </source>
</evidence>
<evidence type="ECO:0000313" key="3">
    <source>
        <dbReference type="Proteomes" id="UP000236394"/>
    </source>
</evidence>
<dbReference type="EMBL" id="NBZD01000002">
    <property type="protein sequence ID" value="PNH18905.1"/>
    <property type="molecule type" value="Genomic_DNA"/>
</dbReference>
<feature type="region of interest" description="Disordered" evidence="1">
    <location>
        <begin position="38"/>
        <end position="60"/>
    </location>
</feature>
<comment type="caution">
    <text evidence="2">The sequence shown here is derived from an EMBL/GenBank/DDBJ whole genome shotgun (WGS) entry which is preliminary data.</text>
</comment>
<gene>
    <name evidence="2" type="ORF">B7R76_04975</name>
</gene>
<organism evidence="2 3">
    <name type="scientific">Mageeibacillus indolicus</name>
    <dbReference type="NCBI Taxonomy" id="884684"/>
    <lineage>
        <taxon>Bacteria</taxon>
        <taxon>Bacillati</taxon>
        <taxon>Bacillota</taxon>
        <taxon>Clostridia</taxon>
        <taxon>Eubacteriales</taxon>
        <taxon>Oscillospiraceae</taxon>
        <taxon>Mageeibacillus</taxon>
    </lineage>
</organism>
<dbReference type="Proteomes" id="UP000236394">
    <property type="component" value="Unassembled WGS sequence"/>
</dbReference>
<sequence length="60" mass="6593">MSWFCLLESEKFSAREGIFMYHGGRWMAAVWTGVVAGEAGSERPKPEGGSRKAEGGKRKS</sequence>
<protein>
    <submittedName>
        <fullName evidence="2">Uncharacterized protein</fullName>
    </submittedName>
</protein>
<name>A0A2J8B2D1_9FIRM</name>
<evidence type="ECO:0000256" key="1">
    <source>
        <dbReference type="SAM" id="MobiDB-lite"/>
    </source>
</evidence>
<accession>A0A2J8B2D1</accession>